<evidence type="ECO:0000313" key="4">
    <source>
        <dbReference type="Proteomes" id="UP000268014"/>
    </source>
</evidence>
<dbReference type="Proteomes" id="UP000268014">
    <property type="component" value="Unassembled WGS sequence"/>
</dbReference>
<evidence type="ECO:0000313" key="3">
    <source>
        <dbReference type="EMBL" id="VDO43906.1"/>
    </source>
</evidence>
<keyword evidence="4" id="KW-1185">Reference proteome</keyword>
<dbReference type="AlphaFoldDB" id="A0A0N4WL17"/>
<keyword evidence="2" id="KW-0812">Transmembrane</keyword>
<protein>
    <submittedName>
        <fullName evidence="5">Col_cuticle_N domain-containing protein</fullName>
    </submittedName>
</protein>
<keyword evidence="2" id="KW-0472">Membrane</keyword>
<organism evidence="5">
    <name type="scientific">Haemonchus placei</name>
    <name type="common">Barber's pole worm</name>
    <dbReference type="NCBI Taxonomy" id="6290"/>
    <lineage>
        <taxon>Eukaryota</taxon>
        <taxon>Metazoa</taxon>
        <taxon>Ecdysozoa</taxon>
        <taxon>Nematoda</taxon>
        <taxon>Chromadorea</taxon>
        <taxon>Rhabditida</taxon>
        <taxon>Rhabditina</taxon>
        <taxon>Rhabditomorpha</taxon>
        <taxon>Strongyloidea</taxon>
        <taxon>Trichostrongylidae</taxon>
        <taxon>Haemonchus</taxon>
    </lineage>
</organism>
<feature type="transmembrane region" description="Helical" evidence="2">
    <location>
        <begin position="37"/>
        <end position="61"/>
    </location>
</feature>
<reference evidence="3 4" key="2">
    <citation type="submission" date="2018-11" db="EMBL/GenBank/DDBJ databases">
        <authorList>
            <consortium name="Pathogen Informatics"/>
        </authorList>
    </citation>
    <scope>NUCLEOTIDE SEQUENCE [LARGE SCALE GENOMIC DNA]</scope>
    <source>
        <strain evidence="3 4">MHpl1</strain>
    </source>
</reference>
<dbReference type="EMBL" id="UZAF01017672">
    <property type="protein sequence ID" value="VDO43906.1"/>
    <property type="molecule type" value="Genomic_DNA"/>
</dbReference>
<keyword evidence="2" id="KW-1133">Transmembrane helix</keyword>
<proteinExistence type="predicted"/>
<reference evidence="5" key="1">
    <citation type="submission" date="2017-02" db="UniProtKB">
        <authorList>
            <consortium name="WormBaseParasite"/>
        </authorList>
    </citation>
    <scope>IDENTIFICATION</scope>
</reference>
<evidence type="ECO:0000256" key="1">
    <source>
        <dbReference type="SAM" id="MobiDB-lite"/>
    </source>
</evidence>
<dbReference type="OMA" id="ENKCLAV"/>
<evidence type="ECO:0000256" key="2">
    <source>
        <dbReference type="SAM" id="Phobius"/>
    </source>
</evidence>
<sequence>MPTTLLTASDDSDDGGLERRPPRRRFFQKSERGSKRFVLDISFCHCLLLSILSLSLIYVALNTYSLTKHYAELRESVSAVAQLTNRLETLEFGMNRLRLEFDFWKENFSNDSTHEATDYIFDVMKKLTLDVREMKKRVEMATRVTDDVTRRMTTVETRCLNVCRQSSRREGDKQRRRQAAKVLSDDDEIIFRRN</sequence>
<evidence type="ECO:0000313" key="5">
    <source>
        <dbReference type="WBParaSite" id="HPLM_0001181601-mRNA-1"/>
    </source>
</evidence>
<feature type="region of interest" description="Disordered" evidence="1">
    <location>
        <begin position="1"/>
        <end position="21"/>
    </location>
</feature>
<gene>
    <name evidence="3" type="ORF">HPLM_LOCUS11808</name>
</gene>
<accession>A0A0N4WL17</accession>
<dbReference type="WBParaSite" id="HPLM_0001181601-mRNA-1">
    <property type="protein sequence ID" value="HPLM_0001181601-mRNA-1"/>
    <property type="gene ID" value="HPLM_0001181601"/>
</dbReference>
<name>A0A0N4WL17_HAEPC</name>
<dbReference type="OrthoDB" id="5849190at2759"/>